<evidence type="ECO:0000313" key="2">
    <source>
        <dbReference type="Proteomes" id="UP001242480"/>
    </source>
</evidence>
<dbReference type="RefSeq" id="WP_307286099.1">
    <property type="nucleotide sequence ID" value="NZ_JAUSVX010000031.1"/>
</dbReference>
<protein>
    <submittedName>
        <fullName evidence="1">Uncharacterized protein</fullName>
    </submittedName>
</protein>
<dbReference type="Proteomes" id="UP001242480">
    <property type="component" value="Unassembled WGS sequence"/>
</dbReference>
<evidence type="ECO:0000313" key="1">
    <source>
        <dbReference type="EMBL" id="MDQ0475203.1"/>
    </source>
</evidence>
<keyword evidence="2" id="KW-1185">Reference proteome</keyword>
<dbReference type="EMBL" id="JAUSVX010000031">
    <property type="protein sequence ID" value="MDQ0475203.1"/>
    <property type="molecule type" value="Genomic_DNA"/>
</dbReference>
<sequence>MPGLQSAAALIRRGAGVCGLIPAFALVAALAVAAPAETRGEPKIWFSMGAISSEAGHQSWETLYDQPSPQWPPALTRITVMGILTQALVKIPDADLAKVVAELKRRHIALGVEMLAQAYTLPGMSAPAGCGGGVEGYFPPEQTAALAAKVARAGGRIDYVAMDEPLWFGHYYAGPHACRSSVEDVAARVAANLREYQKLFPAVVIGDTEPFPSITDQPQWRADYQRWRQAFGRAVGQPLASLTVDINWGQPSWPRSLAAVAGFARGAGLPLGLIANAAPPTAATTNQAWLDAAVRNAAHIERDLGVEPAWITFTSWDRYPGHALTDRYGPGEDYVLEHYLERRDAGR</sequence>
<organism evidence="1 2">
    <name type="scientific">Labrys wisconsinensis</name>
    <dbReference type="NCBI Taxonomy" id="425677"/>
    <lineage>
        <taxon>Bacteria</taxon>
        <taxon>Pseudomonadati</taxon>
        <taxon>Pseudomonadota</taxon>
        <taxon>Alphaproteobacteria</taxon>
        <taxon>Hyphomicrobiales</taxon>
        <taxon>Xanthobacteraceae</taxon>
        <taxon>Labrys</taxon>
    </lineage>
</organism>
<name>A0ABU0JLN8_9HYPH</name>
<accession>A0ABU0JLN8</accession>
<comment type="caution">
    <text evidence="1">The sequence shown here is derived from an EMBL/GenBank/DDBJ whole genome shotgun (WGS) entry which is preliminary data.</text>
</comment>
<reference evidence="1 2" key="1">
    <citation type="submission" date="2023-07" db="EMBL/GenBank/DDBJ databases">
        <title>Genomic Encyclopedia of Type Strains, Phase IV (KMG-IV): sequencing the most valuable type-strain genomes for metagenomic binning, comparative biology and taxonomic classification.</title>
        <authorList>
            <person name="Goeker M."/>
        </authorList>
    </citation>
    <scope>NUCLEOTIDE SEQUENCE [LARGE SCALE GENOMIC DNA]</scope>
    <source>
        <strain evidence="1 2">DSM 19619</strain>
    </source>
</reference>
<proteinExistence type="predicted"/>
<gene>
    <name evidence="1" type="ORF">QO011_008245</name>
</gene>